<dbReference type="RefSeq" id="WP_106248471.1">
    <property type="nucleotide sequence ID" value="NZ_JBFAIB010000014.1"/>
</dbReference>
<proteinExistence type="predicted"/>
<evidence type="ECO:0000313" key="2">
    <source>
        <dbReference type="EMBL" id="PRX58937.1"/>
    </source>
</evidence>
<protein>
    <submittedName>
        <fullName evidence="2">Uncharacterized protein</fullName>
    </submittedName>
</protein>
<dbReference type="EMBL" id="PVNG01000021">
    <property type="protein sequence ID" value="PRX58937.1"/>
    <property type="molecule type" value="Genomic_DNA"/>
</dbReference>
<evidence type="ECO:0000256" key="1">
    <source>
        <dbReference type="SAM" id="Phobius"/>
    </source>
</evidence>
<dbReference type="OrthoDB" id="10000816at2"/>
<name>A0A2T0MM72_9ACTN</name>
<accession>A0A2T0MM72</accession>
<keyword evidence="1" id="KW-1133">Transmembrane helix</keyword>
<gene>
    <name evidence="2" type="ORF">B0I32_12141</name>
</gene>
<reference evidence="2 3" key="1">
    <citation type="submission" date="2018-03" db="EMBL/GenBank/DDBJ databases">
        <title>Genomic Encyclopedia of Type Strains, Phase III (KMG-III): the genomes of soil and plant-associated and newly described type strains.</title>
        <authorList>
            <person name="Whitman W."/>
        </authorList>
    </citation>
    <scope>NUCLEOTIDE SEQUENCE [LARGE SCALE GENOMIC DNA]</scope>
    <source>
        <strain evidence="2 3">CGMCC 4.7104</strain>
    </source>
</reference>
<dbReference type="Proteomes" id="UP000238312">
    <property type="component" value="Unassembled WGS sequence"/>
</dbReference>
<keyword evidence="1" id="KW-0812">Transmembrane</keyword>
<keyword evidence="3" id="KW-1185">Reference proteome</keyword>
<dbReference type="AlphaFoldDB" id="A0A2T0MM72"/>
<organism evidence="2 3">
    <name type="scientific">Nonomuraea fuscirosea</name>
    <dbReference type="NCBI Taxonomy" id="1291556"/>
    <lineage>
        <taxon>Bacteria</taxon>
        <taxon>Bacillati</taxon>
        <taxon>Actinomycetota</taxon>
        <taxon>Actinomycetes</taxon>
        <taxon>Streptosporangiales</taxon>
        <taxon>Streptosporangiaceae</taxon>
        <taxon>Nonomuraea</taxon>
    </lineage>
</organism>
<feature type="transmembrane region" description="Helical" evidence="1">
    <location>
        <begin position="20"/>
        <end position="45"/>
    </location>
</feature>
<feature type="transmembrane region" description="Helical" evidence="1">
    <location>
        <begin position="65"/>
        <end position="82"/>
    </location>
</feature>
<evidence type="ECO:0000313" key="3">
    <source>
        <dbReference type="Proteomes" id="UP000238312"/>
    </source>
</evidence>
<keyword evidence="1" id="KW-0472">Membrane</keyword>
<sequence length="86" mass="9452">MKVPVGERISRAGHWLGRRLVARPVATLTIIGVIAAAGYFLFGVAVSLATGEQPIPWWRYSRDSGMHLLVWIGVGLLVRSRLKKGD</sequence>
<comment type="caution">
    <text evidence="2">The sequence shown here is derived from an EMBL/GenBank/DDBJ whole genome shotgun (WGS) entry which is preliminary data.</text>
</comment>